<dbReference type="InterPro" id="IPR010998">
    <property type="entry name" value="Integrase_recombinase_N"/>
</dbReference>
<dbReference type="PANTHER" id="PTHR30349">
    <property type="entry name" value="PHAGE INTEGRASE-RELATED"/>
    <property type="match status" value="1"/>
</dbReference>
<keyword evidence="3" id="KW-0233">DNA recombination</keyword>
<evidence type="ECO:0000313" key="8">
    <source>
        <dbReference type="Proteomes" id="UP000236262"/>
    </source>
</evidence>
<proteinExistence type="inferred from homology"/>
<reference evidence="6 9" key="2">
    <citation type="submission" date="2018-11" db="EMBL/GenBank/DDBJ databases">
        <title>Proposal to divide the Flavobacteriaceae and reorganize its genera based on Amino Acid Identity values calculated from whole genome sequences.</title>
        <authorList>
            <person name="Nicholson A.C."/>
            <person name="Gulvik C.A."/>
            <person name="Whitney A.M."/>
            <person name="Humrighouse B.W."/>
            <person name="Bell M."/>
            <person name="Holmes B."/>
            <person name="Steigerwalt A.G."/>
            <person name="Villarma A."/>
            <person name="Sheth M."/>
            <person name="Batra D."/>
            <person name="Pryor J."/>
            <person name="Bernardet J.-F."/>
            <person name="Hugo C."/>
            <person name="Kampfer P."/>
            <person name="Newman J."/>
            <person name="McQuiston J.R."/>
        </authorList>
    </citation>
    <scope>NUCLEOTIDE SEQUENCE [LARGE SCALE GENOMIC DNA]</scope>
    <source>
        <strain evidence="6 9">KC_1864</strain>
    </source>
</reference>
<dbReference type="Proteomes" id="UP000236262">
    <property type="component" value="Unassembled WGS sequence"/>
</dbReference>
<dbReference type="EMBL" id="CP033924">
    <property type="protein sequence ID" value="AZA84959.1"/>
    <property type="molecule type" value="Genomic_DNA"/>
</dbReference>
<evidence type="ECO:0000256" key="1">
    <source>
        <dbReference type="ARBA" id="ARBA00008857"/>
    </source>
</evidence>
<dbReference type="EMBL" id="PPEH01000012">
    <property type="protein sequence ID" value="PNW11496.1"/>
    <property type="molecule type" value="Genomic_DNA"/>
</dbReference>
<sequence>MLFSVMIVKLSSNLYIQYIYSVFRFIFHCNIFYIVPLICKNIDTNFDTIYQFCIFVYTLIYKQMATVTYYLRSKTKNSVIQMQLSVSKSLKMRNATGLQINSIDWSDKTSLPKQNNPENKNLVSDLNDLKNFVLKEYNQDFAAGVLFDSHWLKKKITTFFSRVDIKTDDNIVVNYMRGYNELRQLAKSKKTTDAHYVTLEDKFSRFQKFQKKNYVFSEIDKRVMFEFKNWIMDDLRCMESTSNRILKNFKTILYDARGNGKTIHPQISGLIIEEVPSIKVFLSFEEISRIKKAQIIGEDLLHARDWLLIGCYTGQRVSDLLDMKKTKIFKKTDSDGESFMFIDLIQIKTGKHVSIPIHDEVEHILQKYDGGFPPLFRGSTLNSNATLFNEHIKKVCELSGIHQLMKGRIYNDELKRNEIRETAKYNLVSSHICRRSFATNFYGDKRFTTPQIMAITGHKTETTFLQYIGKTSSDHALNTAKTFREIKNQNRQAL</sequence>
<dbReference type="Proteomes" id="UP000279972">
    <property type="component" value="Chromosome"/>
</dbReference>
<feature type="domain" description="Tyr recombinase" evidence="5">
    <location>
        <begin position="277"/>
        <end position="481"/>
    </location>
</feature>
<name>A0A3G6RQN2_CHRLC</name>
<dbReference type="InterPro" id="IPR011010">
    <property type="entry name" value="DNA_brk_join_enz"/>
</dbReference>
<comment type="similarity">
    <text evidence="1">Belongs to the 'phage' integrase family.</text>
</comment>
<evidence type="ECO:0000256" key="4">
    <source>
        <dbReference type="SAM" id="Phobius"/>
    </source>
</evidence>
<dbReference type="Gene3D" id="1.10.443.10">
    <property type="entry name" value="Intergrase catalytic core"/>
    <property type="match status" value="1"/>
</dbReference>
<evidence type="ECO:0000259" key="5">
    <source>
        <dbReference type="PROSITE" id="PS51898"/>
    </source>
</evidence>
<dbReference type="KEGG" id="clac:EG342_24980"/>
<dbReference type="PANTHER" id="PTHR30349:SF64">
    <property type="entry name" value="PROPHAGE INTEGRASE INTD-RELATED"/>
    <property type="match status" value="1"/>
</dbReference>
<evidence type="ECO:0000256" key="3">
    <source>
        <dbReference type="ARBA" id="ARBA00023172"/>
    </source>
</evidence>
<keyword evidence="4" id="KW-0812">Transmembrane</keyword>
<organism evidence="7 8">
    <name type="scientific">Chryseobacterium lactis</name>
    <dbReference type="NCBI Taxonomy" id="1241981"/>
    <lineage>
        <taxon>Bacteria</taxon>
        <taxon>Pseudomonadati</taxon>
        <taxon>Bacteroidota</taxon>
        <taxon>Flavobacteriia</taxon>
        <taxon>Flavobacteriales</taxon>
        <taxon>Weeksellaceae</taxon>
        <taxon>Chryseobacterium group</taxon>
        <taxon>Chryseobacterium</taxon>
    </lineage>
</organism>
<keyword evidence="4" id="KW-0472">Membrane</keyword>
<keyword evidence="4" id="KW-1133">Transmembrane helix</keyword>
<dbReference type="SUPFAM" id="SSF56349">
    <property type="entry name" value="DNA breaking-rejoining enzymes"/>
    <property type="match status" value="1"/>
</dbReference>
<gene>
    <name evidence="7" type="ORF">C1637_22020</name>
    <name evidence="6" type="ORF">EG342_24980</name>
</gene>
<evidence type="ECO:0000313" key="6">
    <source>
        <dbReference type="EMBL" id="AZA84959.1"/>
    </source>
</evidence>
<evidence type="ECO:0000313" key="9">
    <source>
        <dbReference type="Proteomes" id="UP000279972"/>
    </source>
</evidence>
<keyword evidence="2" id="KW-0238">DNA-binding</keyword>
<dbReference type="GO" id="GO:0015074">
    <property type="term" value="P:DNA integration"/>
    <property type="evidence" value="ECO:0007669"/>
    <property type="project" value="InterPro"/>
</dbReference>
<evidence type="ECO:0000256" key="2">
    <source>
        <dbReference type="ARBA" id="ARBA00023125"/>
    </source>
</evidence>
<dbReference type="InterPro" id="IPR002104">
    <property type="entry name" value="Integrase_catalytic"/>
</dbReference>
<dbReference type="GO" id="GO:0003677">
    <property type="term" value="F:DNA binding"/>
    <property type="evidence" value="ECO:0007669"/>
    <property type="project" value="UniProtKB-KW"/>
</dbReference>
<keyword evidence="9" id="KW-1185">Reference proteome</keyword>
<dbReference type="Gene3D" id="1.10.150.130">
    <property type="match status" value="1"/>
</dbReference>
<dbReference type="PROSITE" id="PS51898">
    <property type="entry name" value="TYR_RECOMBINASE"/>
    <property type="match status" value="1"/>
</dbReference>
<dbReference type="Pfam" id="PF13102">
    <property type="entry name" value="Phage_int_SAM_5"/>
    <property type="match status" value="1"/>
</dbReference>
<dbReference type="OrthoDB" id="1493636at2"/>
<feature type="transmembrane region" description="Helical" evidence="4">
    <location>
        <begin position="49"/>
        <end position="71"/>
    </location>
</feature>
<dbReference type="InterPro" id="IPR025269">
    <property type="entry name" value="SAM-like_dom"/>
</dbReference>
<dbReference type="AlphaFoldDB" id="A0A3G6RQN2"/>
<dbReference type="GO" id="GO:0006310">
    <property type="term" value="P:DNA recombination"/>
    <property type="evidence" value="ECO:0007669"/>
    <property type="project" value="UniProtKB-KW"/>
</dbReference>
<dbReference type="InterPro" id="IPR050090">
    <property type="entry name" value="Tyrosine_recombinase_XerCD"/>
</dbReference>
<accession>A0A3G6RQN2</accession>
<reference evidence="7 8" key="1">
    <citation type="submission" date="2018-01" db="EMBL/GenBank/DDBJ databases">
        <title>Draft genome sequences of Chryseobacterium lactis NCTC11390, Chryseobacterium oncorhynchi 701B-08, and Chryseobacterium viscerum 687B-08.</title>
        <authorList>
            <person name="Jeong J.-J."/>
            <person name="Lee Y.J."/>
            <person name="Park B."/>
            <person name="Choi I.-G."/>
            <person name="Kim K.D."/>
        </authorList>
    </citation>
    <scope>NUCLEOTIDE SEQUENCE [LARGE SCALE GENOMIC DNA]</scope>
    <source>
        <strain evidence="7 8">NCTC11390</strain>
    </source>
</reference>
<dbReference type="InterPro" id="IPR013762">
    <property type="entry name" value="Integrase-like_cat_sf"/>
</dbReference>
<dbReference type="Pfam" id="PF00589">
    <property type="entry name" value="Phage_integrase"/>
    <property type="match status" value="1"/>
</dbReference>
<feature type="transmembrane region" description="Helical" evidence="4">
    <location>
        <begin position="15"/>
        <end position="37"/>
    </location>
</feature>
<evidence type="ECO:0000313" key="7">
    <source>
        <dbReference type="EMBL" id="PNW11496.1"/>
    </source>
</evidence>
<protein>
    <recommendedName>
        <fullName evidence="5">Tyr recombinase domain-containing protein</fullName>
    </recommendedName>
</protein>